<sequence>MLSFLFSAFSNPRSLNRISSGNTTETRSGLSLFRSSQHCKANLAIDKAASTGQPVTVGSSNSENVPFRMACSTWWLRPIAGLAVINCNSTTPNEYRSDFTPSIPVC</sequence>
<accession>V4SRS7</accession>
<dbReference type="InParanoid" id="V4SRS7"/>
<gene>
    <name evidence="1" type="ORF">CICLE_v10026817mg</name>
</gene>
<reference evidence="1 2" key="1">
    <citation type="submission" date="2013-10" db="EMBL/GenBank/DDBJ databases">
        <authorList>
            <consortium name="International Citrus Genome Consortium"/>
            <person name="Jenkins J."/>
            <person name="Schmutz J."/>
            <person name="Prochnik S."/>
            <person name="Rokhsar D."/>
            <person name="Gmitter F."/>
            <person name="Ollitrault P."/>
            <person name="Machado M."/>
            <person name="Talon M."/>
            <person name="Wincker P."/>
            <person name="Jaillon O."/>
            <person name="Morgante M."/>
        </authorList>
    </citation>
    <scope>NUCLEOTIDE SEQUENCE</scope>
    <source>
        <strain evidence="2">cv. Clemenules</strain>
    </source>
</reference>
<dbReference type="KEGG" id="cic:CICLE_v10026817mg"/>
<keyword evidence="2" id="KW-1185">Reference proteome</keyword>
<dbReference type="Proteomes" id="UP000030687">
    <property type="component" value="Unassembled WGS sequence"/>
</dbReference>
<evidence type="ECO:0000313" key="1">
    <source>
        <dbReference type="EMBL" id="ESR39836.1"/>
    </source>
</evidence>
<name>V4SRS7_CITCL</name>
<dbReference type="Gramene" id="ESR39836">
    <property type="protein sequence ID" value="ESR39836"/>
    <property type="gene ID" value="CICLE_v10026817mg"/>
</dbReference>
<evidence type="ECO:0000313" key="2">
    <source>
        <dbReference type="Proteomes" id="UP000030687"/>
    </source>
</evidence>
<protein>
    <submittedName>
        <fullName evidence="1">Uncharacterized protein</fullName>
    </submittedName>
</protein>
<dbReference type="OMA" id="SAHCIAI"/>
<proteinExistence type="predicted"/>
<dbReference type="AlphaFoldDB" id="V4SRS7"/>
<organism evidence="1 2">
    <name type="scientific">Citrus clementina</name>
    <name type="common">Clementine</name>
    <name type="synonym">Citrus deliciosa x Citrus sinensis</name>
    <dbReference type="NCBI Taxonomy" id="85681"/>
    <lineage>
        <taxon>Eukaryota</taxon>
        <taxon>Viridiplantae</taxon>
        <taxon>Streptophyta</taxon>
        <taxon>Embryophyta</taxon>
        <taxon>Tracheophyta</taxon>
        <taxon>Spermatophyta</taxon>
        <taxon>Magnoliopsida</taxon>
        <taxon>eudicotyledons</taxon>
        <taxon>Gunneridae</taxon>
        <taxon>Pentapetalae</taxon>
        <taxon>rosids</taxon>
        <taxon>malvids</taxon>
        <taxon>Sapindales</taxon>
        <taxon>Rutaceae</taxon>
        <taxon>Aurantioideae</taxon>
        <taxon>Citrus</taxon>
    </lineage>
</organism>
<dbReference type="EMBL" id="KI536925">
    <property type="protein sequence ID" value="ESR39836.1"/>
    <property type="molecule type" value="Genomic_DNA"/>
</dbReference>